<sequence length="215" mass="25099">MTHRVHPKIFRIKNINDWSSQWFNKRKYRDFLEQDFRIREFIKKQLKQAAVDEVIIKRSANSIQIIIKAGRPGIIIGRGGTGIQDLKKEIIRNIFKERIKGIDIKIDVEEIPKSEIQAAVVAQGIIEQLERRMPFRRILKQTIEKVMQNPEVKGIKIWVSGRLNGAEMARSEWLMKGKLPLQSLRANINYAQNNAYTIYGVIGVKVWIYKGELFE</sequence>
<dbReference type="PROSITE" id="PS50084">
    <property type="entry name" value="KH_TYPE_1"/>
    <property type="match status" value="1"/>
</dbReference>
<dbReference type="NCBIfam" id="TIGR01009">
    <property type="entry name" value="rpsC_bact"/>
    <property type="match status" value="1"/>
</dbReference>
<evidence type="ECO:0000256" key="9">
    <source>
        <dbReference type="RuleBase" id="RU003624"/>
    </source>
</evidence>
<dbReference type="CDD" id="cd02412">
    <property type="entry name" value="KH-II_30S_S3"/>
    <property type="match status" value="1"/>
</dbReference>
<dbReference type="PROSITE" id="PS00548">
    <property type="entry name" value="RIBOSOMAL_S3"/>
    <property type="match status" value="1"/>
</dbReference>
<evidence type="ECO:0000256" key="4">
    <source>
        <dbReference type="ARBA" id="ARBA00022980"/>
    </source>
</evidence>
<dbReference type="GO" id="GO:0006412">
    <property type="term" value="P:translation"/>
    <property type="evidence" value="ECO:0007669"/>
    <property type="project" value="UniProtKB-UniRule"/>
</dbReference>
<feature type="domain" description="KH type-2" evidence="10">
    <location>
        <begin position="38"/>
        <end position="112"/>
    </location>
</feature>
<dbReference type="SUPFAM" id="SSF54814">
    <property type="entry name" value="Prokaryotic type KH domain (KH-domain type II)"/>
    <property type="match status" value="1"/>
</dbReference>
<evidence type="ECO:0000256" key="8">
    <source>
        <dbReference type="HAMAP-Rule" id="MF_01309"/>
    </source>
</evidence>
<comment type="subunit">
    <text evidence="8">Part of the 30S ribosomal subunit. Forms a tight complex with proteins S10 and S14.</text>
</comment>
<evidence type="ECO:0000256" key="1">
    <source>
        <dbReference type="ARBA" id="ARBA00010761"/>
    </source>
</evidence>
<proteinExistence type="inferred from homology"/>
<dbReference type="Gene3D" id="3.30.300.20">
    <property type="match status" value="1"/>
</dbReference>
<evidence type="ECO:0000256" key="6">
    <source>
        <dbReference type="ARBA" id="ARBA00024998"/>
    </source>
</evidence>
<dbReference type="Gene3D" id="3.30.1140.32">
    <property type="entry name" value="Ribosomal protein S3, C-terminal domain"/>
    <property type="match status" value="1"/>
</dbReference>
<dbReference type="InterPro" id="IPR009019">
    <property type="entry name" value="KH_sf_prok-type"/>
</dbReference>
<keyword evidence="2 8" id="KW-0699">rRNA-binding</keyword>
<dbReference type="GO" id="GO:0022627">
    <property type="term" value="C:cytosolic small ribosomal subunit"/>
    <property type="evidence" value="ECO:0007669"/>
    <property type="project" value="TreeGrafter"/>
</dbReference>
<dbReference type="GO" id="GO:0003735">
    <property type="term" value="F:structural constituent of ribosome"/>
    <property type="evidence" value="ECO:0007669"/>
    <property type="project" value="InterPro"/>
</dbReference>
<dbReference type="AlphaFoldDB" id="A0A1G2F4B1"/>
<reference evidence="11 12" key="1">
    <citation type="journal article" date="2016" name="Nat. Commun.">
        <title>Thousands of microbial genomes shed light on interconnected biogeochemical processes in an aquifer system.</title>
        <authorList>
            <person name="Anantharaman K."/>
            <person name="Brown C.T."/>
            <person name="Hug L.A."/>
            <person name="Sharon I."/>
            <person name="Castelle C.J."/>
            <person name="Probst A.J."/>
            <person name="Thomas B.C."/>
            <person name="Singh A."/>
            <person name="Wilkins M.J."/>
            <person name="Karaoz U."/>
            <person name="Brodie E.L."/>
            <person name="Williams K.H."/>
            <person name="Hubbard S.S."/>
            <person name="Banfield J.F."/>
        </authorList>
    </citation>
    <scope>NUCLEOTIDE SEQUENCE [LARGE SCALE GENOMIC DNA]</scope>
</reference>
<dbReference type="FunFam" id="3.30.300.20:FF:000001">
    <property type="entry name" value="30S ribosomal protein S3"/>
    <property type="match status" value="1"/>
</dbReference>
<dbReference type="SUPFAM" id="SSF54821">
    <property type="entry name" value="Ribosomal protein S3 C-terminal domain"/>
    <property type="match status" value="1"/>
</dbReference>
<dbReference type="InterPro" id="IPR005704">
    <property type="entry name" value="Ribosomal_uS3_bac-typ"/>
</dbReference>
<dbReference type="Proteomes" id="UP000177810">
    <property type="component" value="Unassembled WGS sequence"/>
</dbReference>
<dbReference type="PANTHER" id="PTHR11760:SF19">
    <property type="entry name" value="SMALL RIBOSOMAL SUBUNIT PROTEIN US3C"/>
    <property type="match status" value="1"/>
</dbReference>
<dbReference type="InterPro" id="IPR004044">
    <property type="entry name" value="KH_dom_type_2"/>
</dbReference>
<dbReference type="GO" id="GO:0003729">
    <property type="term" value="F:mRNA binding"/>
    <property type="evidence" value="ECO:0007669"/>
    <property type="project" value="UniProtKB-UniRule"/>
</dbReference>
<evidence type="ECO:0000256" key="5">
    <source>
        <dbReference type="ARBA" id="ARBA00023274"/>
    </source>
</evidence>
<dbReference type="STRING" id="1801990.A2V69_03435"/>
<dbReference type="Pfam" id="PF07650">
    <property type="entry name" value="KH_2"/>
    <property type="match status" value="1"/>
</dbReference>
<comment type="function">
    <text evidence="6 8">Binds the lower part of the 30S subunit head. Binds mRNA in the 70S ribosome, positioning it for translation.</text>
</comment>
<keyword evidence="3 8" id="KW-0694">RNA-binding</keyword>
<evidence type="ECO:0000259" key="10">
    <source>
        <dbReference type="PROSITE" id="PS50823"/>
    </source>
</evidence>
<evidence type="ECO:0000313" key="11">
    <source>
        <dbReference type="EMBL" id="OGZ32916.1"/>
    </source>
</evidence>
<dbReference type="PROSITE" id="PS50823">
    <property type="entry name" value="KH_TYPE_2"/>
    <property type="match status" value="1"/>
</dbReference>
<evidence type="ECO:0000256" key="3">
    <source>
        <dbReference type="ARBA" id="ARBA00022884"/>
    </source>
</evidence>
<dbReference type="Pfam" id="PF00189">
    <property type="entry name" value="Ribosomal_S3_C"/>
    <property type="match status" value="1"/>
</dbReference>
<dbReference type="InterPro" id="IPR057258">
    <property type="entry name" value="Ribosomal_uS3"/>
</dbReference>
<evidence type="ECO:0000256" key="2">
    <source>
        <dbReference type="ARBA" id="ARBA00022730"/>
    </source>
</evidence>
<keyword evidence="5 8" id="KW-0687">Ribonucleoprotein</keyword>
<dbReference type="InterPro" id="IPR015946">
    <property type="entry name" value="KH_dom-like_a/b"/>
</dbReference>
<comment type="caution">
    <text evidence="11">The sequence shown here is derived from an EMBL/GenBank/DDBJ whole genome shotgun (WGS) entry which is preliminary data.</text>
</comment>
<organism evidence="11 12">
    <name type="scientific">Candidatus Portnoybacteria bacterium RBG_13_40_8</name>
    <dbReference type="NCBI Taxonomy" id="1801990"/>
    <lineage>
        <taxon>Bacteria</taxon>
        <taxon>Candidatus Portnoyibacteriota</taxon>
    </lineage>
</organism>
<protein>
    <recommendedName>
        <fullName evidence="7 8">Small ribosomal subunit protein uS3</fullName>
    </recommendedName>
</protein>
<dbReference type="InterPro" id="IPR036419">
    <property type="entry name" value="Ribosomal_S3_C_sf"/>
</dbReference>
<evidence type="ECO:0000313" key="12">
    <source>
        <dbReference type="Proteomes" id="UP000177810"/>
    </source>
</evidence>
<dbReference type="InterPro" id="IPR018280">
    <property type="entry name" value="Ribosomal_uS3_CS"/>
</dbReference>
<name>A0A1G2F4B1_9BACT</name>
<dbReference type="InterPro" id="IPR001351">
    <property type="entry name" value="Ribosomal_uS3_C"/>
</dbReference>
<dbReference type="PANTHER" id="PTHR11760">
    <property type="entry name" value="30S/40S RIBOSOMAL PROTEIN S3"/>
    <property type="match status" value="1"/>
</dbReference>
<gene>
    <name evidence="8" type="primary">rpsC</name>
    <name evidence="11" type="ORF">A2V69_03435</name>
</gene>
<dbReference type="EMBL" id="MHMT01000011">
    <property type="protein sequence ID" value="OGZ32916.1"/>
    <property type="molecule type" value="Genomic_DNA"/>
</dbReference>
<comment type="similarity">
    <text evidence="1 8 9">Belongs to the universal ribosomal protein uS3 family.</text>
</comment>
<keyword evidence="4 8" id="KW-0689">Ribosomal protein</keyword>
<evidence type="ECO:0000256" key="7">
    <source>
        <dbReference type="ARBA" id="ARBA00035257"/>
    </source>
</evidence>
<accession>A0A1G2F4B1</accession>
<dbReference type="HAMAP" id="MF_01309_B">
    <property type="entry name" value="Ribosomal_uS3_B"/>
    <property type="match status" value="1"/>
</dbReference>
<dbReference type="GO" id="GO:0019843">
    <property type="term" value="F:rRNA binding"/>
    <property type="evidence" value="ECO:0007669"/>
    <property type="project" value="UniProtKB-UniRule"/>
</dbReference>